<evidence type="ECO:0000256" key="3">
    <source>
        <dbReference type="ARBA" id="ARBA00023163"/>
    </source>
</evidence>
<dbReference type="NCBIfam" id="NF033788">
    <property type="entry name" value="HTH_metalloreg"/>
    <property type="match status" value="1"/>
</dbReference>
<dbReference type="PANTHER" id="PTHR33154:SF33">
    <property type="entry name" value="TRANSCRIPTIONAL REPRESSOR SDPR"/>
    <property type="match status" value="1"/>
</dbReference>
<dbReference type="InterPro" id="IPR051081">
    <property type="entry name" value="HTH_MetalResp_TranReg"/>
</dbReference>
<dbReference type="GO" id="GO:0003700">
    <property type="term" value="F:DNA-binding transcription factor activity"/>
    <property type="evidence" value="ECO:0007669"/>
    <property type="project" value="InterPro"/>
</dbReference>
<evidence type="ECO:0000256" key="1">
    <source>
        <dbReference type="ARBA" id="ARBA00023015"/>
    </source>
</evidence>
<dbReference type="SMART" id="SM00418">
    <property type="entry name" value="HTH_ARSR"/>
    <property type="match status" value="1"/>
</dbReference>
<dbReference type="PROSITE" id="PS50987">
    <property type="entry name" value="HTH_ARSR_2"/>
    <property type="match status" value="1"/>
</dbReference>
<sequence>MSSQSNDFRVSSETMAEMEAIVSTCDVETAHRIFKALADDRRILILRLLEESELCVCDLVELFDIEYSKLSYHLKQLKEAGLVTADREGNYVTYRPTECGEDVVDIVHRLC</sequence>
<dbReference type="SUPFAM" id="SSF46785">
    <property type="entry name" value="Winged helix' DNA-binding domain"/>
    <property type="match status" value="1"/>
</dbReference>
<proteinExistence type="predicted"/>
<dbReference type="CDD" id="cd00090">
    <property type="entry name" value="HTH_ARSR"/>
    <property type="match status" value="1"/>
</dbReference>
<dbReference type="Proteomes" id="UP000263012">
    <property type="component" value="Chromosome"/>
</dbReference>
<keyword evidence="1" id="KW-0805">Transcription regulation</keyword>
<keyword evidence="3" id="KW-0804">Transcription</keyword>
<organism evidence="5 6">
    <name type="scientific">Halalkaliarchaeum desulfuricum</name>
    <dbReference type="NCBI Taxonomy" id="2055893"/>
    <lineage>
        <taxon>Archaea</taxon>
        <taxon>Methanobacteriati</taxon>
        <taxon>Methanobacteriota</taxon>
        <taxon>Stenosarchaea group</taxon>
        <taxon>Halobacteria</taxon>
        <taxon>Halobacteriales</taxon>
        <taxon>Haloferacaceae</taxon>
        <taxon>Halalkaliarchaeum</taxon>
    </lineage>
</organism>
<dbReference type="InterPro" id="IPR001845">
    <property type="entry name" value="HTH_ArsR_DNA-bd_dom"/>
</dbReference>
<dbReference type="Gene3D" id="1.10.10.10">
    <property type="entry name" value="Winged helix-like DNA-binding domain superfamily/Winged helix DNA-binding domain"/>
    <property type="match status" value="1"/>
</dbReference>
<keyword evidence="6" id="KW-1185">Reference proteome</keyword>
<dbReference type="GeneID" id="37876755"/>
<gene>
    <name evidence="5" type="primary">arsR7</name>
    <name evidence="5" type="ORF">AArcSl_0419</name>
</gene>
<dbReference type="InterPro" id="IPR036388">
    <property type="entry name" value="WH-like_DNA-bd_sf"/>
</dbReference>
<keyword evidence="2" id="KW-0238">DNA-binding</keyword>
<dbReference type="Pfam" id="PF01022">
    <property type="entry name" value="HTH_5"/>
    <property type="match status" value="1"/>
</dbReference>
<dbReference type="OrthoDB" id="46231at2157"/>
<dbReference type="InterPro" id="IPR011991">
    <property type="entry name" value="ArsR-like_HTH"/>
</dbReference>
<dbReference type="PANTHER" id="PTHR33154">
    <property type="entry name" value="TRANSCRIPTIONAL REGULATOR, ARSR FAMILY"/>
    <property type="match status" value="1"/>
</dbReference>
<dbReference type="InterPro" id="IPR036390">
    <property type="entry name" value="WH_DNA-bd_sf"/>
</dbReference>
<dbReference type="AlphaFoldDB" id="A0A343TG50"/>
<protein>
    <submittedName>
        <fullName evidence="5">ArsR family transcriptional regulator</fullName>
    </submittedName>
</protein>
<dbReference type="GO" id="GO:0003677">
    <property type="term" value="F:DNA binding"/>
    <property type="evidence" value="ECO:0007669"/>
    <property type="project" value="UniProtKB-KW"/>
</dbReference>
<dbReference type="EMBL" id="CP025066">
    <property type="protein sequence ID" value="AUX08072.1"/>
    <property type="molecule type" value="Genomic_DNA"/>
</dbReference>
<accession>A0A343TG50</accession>
<dbReference type="RefSeq" id="WP_119814313.1">
    <property type="nucleotide sequence ID" value="NZ_CP025066.1"/>
</dbReference>
<evidence type="ECO:0000313" key="5">
    <source>
        <dbReference type="EMBL" id="AUX08072.1"/>
    </source>
</evidence>
<dbReference type="KEGG" id="hdf:AArcSl_0419"/>
<evidence type="ECO:0000256" key="2">
    <source>
        <dbReference type="ARBA" id="ARBA00023125"/>
    </source>
</evidence>
<reference evidence="6" key="1">
    <citation type="submission" date="2017-11" db="EMBL/GenBank/DDBJ databases">
        <title>Phenotypic and genomic properties of facultatively anaerobic sulfur-reducing natronoarchaea from hypersaline soda lakes.</title>
        <authorList>
            <person name="Sorokin D.Y."/>
            <person name="Kublanov I.V."/>
            <person name="Roman P."/>
            <person name="Sinninghe Damste J.S."/>
            <person name="Golyshin P.N."/>
            <person name="Rojo D."/>
            <person name="Ciordia S."/>
            <person name="Mena M.D.C."/>
            <person name="Ferrer M."/>
            <person name="Messina E."/>
            <person name="Smedile F."/>
            <person name="La Spada G."/>
            <person name="La Cono V."/>
            <person name="Yakimov M.M."/>
        </authorList>
    </citation>
    <scope>NUCLEOTIDE SEQUENCE [LARGE SCALE GENOMIC DNA]</scope>
    <source>
        <strain evidence="6">AArc-Sl</strain>
    </source>
</reference>
<evidence type="ECO:0000259" key="4">
    <source>
        <dbReference type="PROSITE" id="PS50987"/>
    </source>
</evidence>
<name>A0A343TG50_9EURY</name>
<evidence type="ECO:0000313" key="6">
    <source>
        <dbReference type="Proteomes" id="UP000263012"/>
    </source>
</evidence>
<feature type="domain" description="HTH arsR-type" evidence="4">
    <location>
        <begin position="22"/>
        <end position="111"/>
    </location>
</feature>
<dbReference type="PRINTS" id="PR00778">
    <property type="entry name" value="HTHARSR"/>
</dbReference>